<evidence type="ECO:0000313" key="2">
    <source>
        <dbReference type="EMBL" id="EFZ17984.1"/>
    </source>
</evidence>
<feature type="transmembrane region" description="Helical" evidence="1">
    <location>
        <begin position="28"/>
        <end position="47"/>
    </location>
</feature>
<dbReference type="AlphaFoldDB" id="E9IN67"/>
<feature type="non-terminal residue" evidence="2">
    <location>
        <position position="90"/>
    </location>
</feature>
<dbReference type="EMBL" id="GL764282">
    <property type="protein sequence ID" value="EFZ17984.1"/>
    <property type="molecule type" value="Genomic_DNA"/>
</dbReference>
<organism>
    <name type="scientific">Solenopsis invicta</name>
    <name type="common">Red imported fire ant</name>
    <name type="synonym">Solenopsis wagneri</name>
    <dbReference type="NCBI Taxonomy" id="13686"/>
    <lineage>
        <taxon>Eukaryota</taxon>
        <taxon>Metazoa</taxon>
        <taxon>Ecdysozoa</taxon>
        <taxon>Arthropoda</taxon>
        <taxon>Hexapoda</taxon>
        <taxon>Insecta</taxon>
        <taxon>Pterygota</taxon>
        <taxon>Neoptera</taxon>
        <taxon>Endopterygota</taxon>
        <taxon>Hymenoptera</taxon>
        <taxon>Apocrita</taxon>
        <taxon>Aculeata</taxon>
        <taxon>Formicoidea</taxon>
        <taxon>Formicidae</taxon>
        <taxon>Myrmicinae</taxon>
        <taxon>Solenopsis</taxon>
    </lineage>
</organism>
<sequence>MMDSASSNFSVCTALGAHFQYGPNLKPYFINPALSNVLFFLICVTPLNWSETLLEITKFLRLLTMTKLCGTLLLNFISSKKNKVYEQLIS</sequence>
<gene>
    <name evidence="2" type="ORF">SINV_02074</name>
</gene>
<protein>
    <submittedName>
        <fullName evidence="2">Uncharacterized protein</fullName>
    </submittedName>
</protein>
<reference evidence="2" key="1">
    <citation type="journal article" date="2011" name="Proc. Natl. Acad. Sci. U.S.A.">
        <title>The genome of the fire ant Solenopsis invicta.</title>
        <authorList>
            <person name="Wurm Y."/>
            <person name="Wang J."/>
            <person name="Riba-Grognuz O."/>
            <person name="Corona M."/>
            <person name="Nygaard S."/>
            <person name="Hunt B.G."/>
            <person name="Ingram K.K."/>
            <person name="Falquet L."/>
            <person name="Nipitwattanaphon M."/>
            <person name="Gotzek D."/>
            <person name="Dijkstra M.B."/>
            <person name="Oettler J."/>
            <person name="Comtesse F."/>
            <person name="Shih C.J."/>
            <person name="Wu W.J."/>
            <person name="Yang C.C."/>
            <person name="Thomas J."/>
            <person name="Beaudoing E."/>
            <person name="Pradervand S."/>
            <person name="Flegel V."/>
            <person name="Cook E.D."/>
            <person name="Fabbretti R."/>
            <person name="Stockinger H."/>
            <person name="Long L."/>
            <person name="Farmerie W.G."/>
            <person name="Oakey J."/>
            <person name="Boomsma J.J."/>
            <person name="Pamilo P."/>
            <person name="Yi S.V."/>
            <person name="Heinze J."/>
            <person name="Goodisman M.A."/>
            <person name="Farinelli L."/>
            <person name="Harshman K."/>
            <person name="Hulo N."/>
            <person name="Cerutti L."/>
            <person name="Xenarios I."/>
            <person name="Shoemaker D."/>
            <person name="Keller L."/>
        </authorList>
    </citation>
    <scope>NUCLEOTIDE SEQUENCE [LARGE SCALE GENOMIC DNA]</scope>
</reference>
<name>E9IN67_SOLIN</name>
<evidence type="ECO:0000256" key="1">
    <source>
        <dbReference type="SAM" id="Phobius"/>
    </source>
</evidence>
<accession>E9IN67</accession>
<keyword evidence="1" id="KW-0812">Transmembrane</keyword>
<dbReference type="HOGENOM" id="CLU_2443599_0_0_1"/>
<keyword evidence="1" id="KW-1133">Transmembrane helix</keyword>
<proteinExistence type="predicted"/>
<keyword evidence="1" id="KW-0472">Membrane</keyword>